<dbReference type="VEuPathDB" id="VectorBase:AALB20_031177"/>
<evidence type="ECO:0000256" key="10">
    <source>
        <dbReference type="ARBA" id="ARBA00023002"/>
    </source>
</evidence>
<evidence type="ECO:0000313" key="17">
    <source>
        <dbReference type="Proteomes" id="UP000069272"/>
    </source>
</evidence>
<dbReference type="InterPro" id="IPR002401">
    <property type="entry name" value="Cyt_P450_E_grp-I"/>
</dbReference>
<proteinExistence type="inferred from homology"/>
<keyword evidence="13" id="KW-0472">Membrane</keyword>
<evidence type="ECO:0000256" key="3">
    <source>
        <dbReference type="ARBA" id="ARBA00004174"/>
    </source>
</evidence>
<comment type="cofactor">
    <cofactor evidence="1 14">
        <name>heme</name>
        <dbReference type="ChEBI" id="CHEBI:30413"/>
    </cofactor>
</comment>
<protein>
    <submittedName>
        <fullName evidence="16">Uncharacterized protein</fullName>
    </submittedName>
</protein>
<keyword evidence="6 14" id="KW-0349">Heme</keyword>
<dbReference type="InterPro" id="IPR036396">
    <property type="entry name" value="Cyt_P450_sf"/>
</dbReference>
<evidence type="ECO:0000256" key="8">
    <source>
        <dbReference type="ARBA" id="ARBA00022824"/>
    </source>
</evidence>
<dbReference type="CDD" id="cd11056">
    <property type="entry name" value="CYP6-like"/>
    <property type="match status" value="1"/>
</dbReference>
<dbReference type="PROSITE" id="PS00086">
    <property type="entry name" value="CYTOCHROME_P450"/>
    <property type="match status" value="1"/>
</dbReference>
<evidence type="ECO:0000256" key="14">
    <source>
        <dbReference type="PIRSR" id="PIRSR602401-1"/>
    </source>
</evidence>
<evidence type="ECO:0000313" key="16">
    <source>
        <dbReference type="EnsemblMetazoa" id="AALB015654-PA"/>
    </source>
</evidence>
<dbReference type="InterPro" id="IPR050476">
    <property type="entry name" value="Insect_CytP450_Detox"/>
</dbReference>
<reference evidence="16" key="2">
    <citation type="submission" date="2022-08" db="UniProtKB">
        <authorList>
            <consortium name="EnsemblMetazoa"/>
        </authorList>
    </citation>
    <scope>IDENTIFICATION</scope>
    <source>
        <strain evidence="16">STECLA/ALBI9_A</strain>
    </source>
</reference>
<dbReference type="AlphaFoldDB" id="A0A182G075"/>
<comment type="similarity">
    <text evidence="5 15">Belongs to the cytochrome P450 family.</text>
</comment>
<keyword evidence="8" id="KW-0256">Endoplasmic reticulum</keyword>
<evidence type="ECO:0000256" key="9">
    <source>
        <dbReference type="ARBA" id="ARBA00022848"/>
    </source>
</evidence>
<evidence type="ECO:0000256" key="4">
    <source>
        <dbReference type="ARBA" id="ARBA00004406"/>
    </source>
</evidence>
<dbReference type="InterPro" id="IPR001128">
    <property type="entry name" value="Cyt_P450"/>
</dbReference>
<dbReference type="GO" id="GO:0005506">
    <property type="term" value="F:iron ion binding"/>
    <property type="evidence" value="ECO:0007669"/>
    <property type="project" value="InterPro"/>
</dbReference>
<keyword evidence="17" id="KW-1185">Reference proteome</keyword>
<dbReference type="GO" id="GO:0016705">
    <property type="term" value="F:oxidoreductase activity, acting on paired donors, with incorporation or reduction of molecular oxygen"/>
    <property type="evidence" value="ECO:0007669"/>
    <property type="project" value="InterPro"/>
</dbReference>
<name>A0A182G075_ANOAL</name>
<keyword evidence="10 15" id="KW-0560">Oxidoreductase</keyword>
<evidence type="ECO:0000256" key="15">
    <source>
        <dbReference type="RuleBase" id="RU000461"/>
    </source>
</evidence>
<evidence type="ECO:0000256" key="6">
    <source>
        <dbReference type="ARBA" id="ARBA00022617"/>
    </source>
</evidence>
<evidence type="ECO:0000256" key="5">
    <source>
        <dbReference type="ARBA" id="ARBA00010617"/>
    </source>
</evidence>
<evidence type="ECO:0000256" key="2">
    <source>
        <dbReference type="ARBA" id="ARBA00003690"/>
    </source>
</evidence>
<dbReference type="PANTHER" id="PTHR24292">
    <property type="entry name" value="CYTOCHROME P450"/>
    <property type="match status" value="1"/>
</dbReference>
<reference evidence="16 17" key="1">
    <citation type="journal article" date="2017" name="G3 (Bethesda)">
        <title>The Physical Genome Mapping of Anopheles albimanus Corrected Scaffold Misassemblies and Identified Interarm Rearrangements in Genus Anopheles.</title>
        <authorList>
            <person name="Artemov G.N."/>
            <person name="Peery A.N."/>
            <person name="Jiang X."/>
            <person name="Tu Z."/>
            <person name="Stegniy V.N."/>
            <person name="Sharakhova M.V."/>
            <person name="Sharakhov I.V."/>
        </authorList>
    </citation>
    <scope>NUCLEOTIDE SEQUENCE [LARGE SCALE GENOMIC DNA]</scope>
    <source>
        <strain evidence="16 17">ALBI9_A</strain>
    </source>
</reference>
<dbReference type="FunFam" id="1.10.630.10:FF:000042">
    <property type="entry name" value="Cytochrome P450"/>
    <property type="match status" value="1"/>
</dbReference>
<accession>A0A182G075</accession>
<dbReference type="VEuPathDB" id="VectorBase:AALB015654"/>
<dbReference type="InterPro" id="IPR017972">
    <property type="entry name" value="Cyt_P450_CS"/>
</dbReference>
<keyword evidence="9" id="KW-0492">Microsome</keyword>
<feature type="binding site" description="axial binding residue" evidence="14">
    <location>
        <position position="486"/>
    </location>
    <ligand>
        <name>heme</name>
        <dbReference type="ChEBI" id="CHEBI:30413"/>
    </ligand>
    <ligandPart>
        <name>Fe</name>
        <dbReference type="ChEBI" id="CHEBI:18248"/>
    </ligandPart>
</feature>
<comment type="function">
    <text evidence="2">May be involved in the metabolism of insect hormones and in the breakdown of synthetic insecticides.</text>
</comment>
<keyword evidence="11 14" id="KW-0408">Iron</keyword>
<dbReference type="PRINTS" id="PR00463">
    <property type="entry name" value="EP450I"/>
</dbReference>
<dbReference type="SUPFAM" id="SSF48264">
    <property type="entry name" value="Cytochrome P450"/>
    <property type="match status" value="1"/>
</dbReference>
<evidence type="ECO:0000256" key="13">
    <source>
        <dbReference type="ARBA" id="ARBA00023136"/>
    </source>
</evidence>
<evidence type="ECO:0000256" key="7">
    <source>
        <dbReference type="ARBA" id="ARBA00022723"/>
    </source>
</evidence>
<dbReference type="GO" id="GO:0005789">
    <property type="term" value="C:endoplasmic reticulum membrane"/>
    <property type="evidence" value="ECO:0007669"/>
    <property type="project" value="UniProtKB-SubCell"/>
</dbReference>
<dbReference type="GO" id="GO:0004497">
    <property type="term" value="F:monooxygenase activity"/>
    <property type="evidence" value="ECO:0007669"/>
    <property type="project" value="UniProtKB-KW"/>
</dbReference>
<dbReference type="Gene3D" id="1.10.630.10">
    <property type="entry name" value="Cytochrome P450"/>
    <property type="match status" value="1"/>
</dbReference>
<keyword evidence="12 15" id="KW-0503">Monooxygenase</keyword>
<evidence type="ECO:0000256" key="12">
    <source>
        <dbReference type="ARBA" id="ARBA00023033"/>
    </source>
</evidence>
<sequence>MDFEVISCTTILVVLLVYAVYKYITRNNRYFETKPIPSLTPEPIFGSTRQLMLSKVSSTEFIRSVYARFPNDKVFGMFDFGTPVFVVRDPELIKRIAIKDFDHFVNHRPMFGRNTEPNSEALFAKTLFALTDQQWRDMRATLSPAFTGNKMRQMFELIVDCSVQMVRFYRSQAAEAGGQLPVLELKDVFARFANDVIATCAFGLEVNSFREPDNAFFANGKQLVNFKRASIFLKMIGYSLFPRLLEKLQVDLFDREQTQFFVRIIRDTVRARETAGVVRMDMIQLLLKAQKGTLKHTGADKEEPTVDGFATVEESDVGKADPHQRSPISEMELIAQCLIFFLAGFDAVSATLTFLVYELALNRDVQDKLYEEIVATEQMLAGKPLSYDRLQRMRYMDMVVSESLRKWTTAPFADRVCTRDYVLETDEYQCTIDKGTVVFLPMAAIHHDPQYYPAPERFDPERFNEQNRANIRPGTYLPFGVGPRSCIGSRFALMEVKAIVYHLLQSFSFERAPETQVPPKLLKGFAGLGLDKGLYLQFKVRDAGQASNKDA</sequence>
<dbReference type="Pfam" id="PF00067">
    <property type="entry name" value="p450"/>
    <property type="match status" value="1"/>
</dbReference>
<organism evidence="16 17">
    <name type="scientific">Anopheles albimanus</name>
    <name type="common">New world malaria mosquito</name>
    <dbReference type="NCBI Taxonomy" id="7167"/>
    <lineage>
        <taxon>Eukaryota</taxon>
        <taxon>Metazoa</taxon>
        <taxon>Ecdysozoa</taxon>
        <taxon>Arthropoda</taxon>
        <taxon>Hexapoda</taxon>
        <taxon>Insecta</taxon>
        <taxon>Pterygota</taxon>
        <taxon>Neoptera</taxon>
        <taxon>Endopterygota</taxon>
        <taxon>Diptera</taxon>
        <taxon>Nematocera</taxon>
        <taxon>Culicoidea</taxon>
        <taxon>Culicidae</taxon>
        <taxon>Anophelinae</taxon>
        <taxon>Anopheles</taxon>
    </lineage>
</organism>
<evidence type="ECO:0000256" key="1">
    <source>
        <dbReference type="ARBA" id="ARBA00001971"/>
    </source>
</evidence>
<keyword evidence="7 14" id="KW-0479">Metal-binding</keyword>
<dbReference type="GO" id="GO:0020037">
    <property type="term" value="F:heme binding"/>
    <property type="evidence" value="ECO:0007669"/>
    <property type="project" value="InterPro"/>
</dbReference>
<dbReference type="STRING" id="7167.A0A182G075"/>
<dbReference type="PRINTS" id="PR00385">
    <property type="entry name" value="P450"/>
</dbReference>
<dbReference type="PANTHER" id="PTHR24292:SF54">
    <property type="entry name" value="CYP9F3-RELATED"/>
    <property type="match status" value="1"/>
</dbReference>
<comment type="subcellular location">
    <subcellularLocation>
        <location evidence="4">Endoplasmic reticulum membrane</location>
        <topology evidence="4">Peripheral membrane protein</topology>
    </subcellularLocation>
    <subcellularLocation>
        <location evidence="3">Microsome membrane</location>
        <topology evidence="3">Peripheral membrane protein</topology>
    </subcellularLocation>
</comment>
<evidence type="ECO:0000256" key="11">
    <source>
        <dbReference type="ARBA" id="ARBA00023004"/>
    </source>
</evidence>
<dbReference type="EnsemblMetazoa" id="AALB015654-RA">
    <property type="protein sequence ID" value="AALB015654-PA"/>
    <property type="gene ID" value="AALB015654"/>
</dbReference>
<dbReference type="Proteomes" id="UP000069272">
    <property type="component" value="Chromosome 3R"/>
</dbReference>